<keyword evidence="1" id="KW-0812">Transmembrane</keyword>
<keyword evidence="1" id="KW-1133">Transmembrane helix</keyword>
<keyword evidence="1" id="KW-0472">Membrane</keyword>
<evidence type="ECO:0000313" key="2">
    <source>
        <dbReference type="EMBL" id="MCU4752299.1"/>
    </source>
</evidence>
<dbReference type="AlphaFoldDB" id="A0AAP2ZAA0"/>
<evidence type="ECO:0000256" key="1">
    <source>
        <dbReference type="SAM" id="Phobius"/>
    </source>
</evidence>
<gene>
    <name evidence="2" type="ORF">OB919_09915</name>
</gene>
<dbReference type="EMBL" id="JAOPJZ010000006">
    <property type="protein sequence ID" value="MCU4752299.1"/>
    <property type="molecule type" value="Genomic_DNA"/>
</dbReference>
<name>A0AAP2ZAA0_9EURY</name>
<comment type="caution">
    <text evidence="2">The sequence shown here is derived from an EMBL/GenBank/DDBJ whole genome shotgun (WGS) entry which is preliminary data.</text>
</comment>
<reference evidence="2 3" key="1">
    <citation type="submission" date="2022-09" db="EMBL/GenBank/DDBJ databases">
        <title>Enrichment on poylsaccharides allowed isolation of novel metabolic and taxonomic groups of Haloarchaea.</title>
        <authorList>
            <person name="Sorokin D.Y."/>
            <person name="Elcheninov A.G."/>
            <person name="Khizhniak T.V."/>
            <person name="Kolganova T.V."/>
            <person name="Kublanov I.V."/>
        </authorList>
    </citation>
    <scope>NUCLEOTIDE SEQUENCE [LARGE SCALE GENOMIC DNA]</scope>
    <source>
        <strain evidence="2 3">AArc-curdl1</strain>
    </source>
</reference>
<organism evidence="2 3">
    <name type="scientific">Natronosalvus hydrolyticus</name>
    <dbReference type="NCBI Taxonomy" id="2979988"/>
    <lineage>
        <taxon>Archaea</taxon>
        <taxon>Methanobacteriati</taxon>
        <taxon>Methanobacteriota</taxon>
        <taxon>Stenosarchaea group</taxon>
        <taxon>Halobacteria</taxon>
        <taxon>Halobacteriales</taxon>
        <taxon>Natrialbaceae</taxon>
        <taxon>Natronosalvus</taxon>
    </lineage>
</organism>
<feature type="transmembrane region" description="Helical" evidence="1">
    <location>
        <begin position="20"/>
        <end position="43"/>
    </location>
</feature>
<protein>
    <submittedName>
        <fullName evidence="2">Uncharacterized protein</fullName>
    </submittedName>
</protein>
<dbReference type="Proteomes" id="UP001321047">
    <property type="component" value="Unassembled WGS sequence"/>
</dbReference>
<proteinExistence type="predicted"/>
<evidence type="ECO:0000313" key="3">
    <source>
        <dbReference type="Proteomes" id="UP001321047"/>
    </source>
</evidence>
<sequence length="52" mass="5587">MSFSLVRTGDECLVLERVGNVIVEVGAVSIFTAARIGFAVIVLREVGEAMFN</sequence>
<keyword evidence="3" id="KW-1185">Reference proteome</keyword>
<accession>A0AAP2ZAA0</accession>